<dbReference type="GeneID" id="19188456"/>
<dbReference type="RefSeq" id="XP_007742529.1">
    <property type="nucleotide sequence ID" value="XM_007744339.1"/>
</dbReference>
<comment type="caution">
    <text evidence="1">The sequence shown here is derived from an EMBL/GenBank/DDBJ whole genome shotgun (WGS) entry which is preliminary data.</text>
</comment>
<evidence type="ECO:0000313" key="1">
    <source>
        <dbReference type="EMBL" id="EXJ72582.1"/>
    </source>
</evidence>
<name>W9WWJ5_9EURO</name>
<proteinExistence type="predicted"/>
<protein>
    <submittedName>
        <fullName evidence="1">Uncharacterized protein</fullName>
    </submittedName>
</protein>
<dbReference type="HOGENOM" id="CLU_2941546_0_0_1"/>
<reference evidence="1 2" key="1">
    <citation type="submission" date="2013-03" db="EMBL/GenBank/DDBJ databases">
        <title>The Genome Sequence of Cladophialophora psammophila CBS 110553.</title>
        <authorList>
            <consortium name="The Broad Institute Genomics Platform"/>
            <person name="Cuomo C."/>
            <person name="de Hoog S."/>
            <person name="Gorbushina A."/>
            <person name="Walker B."/>
            <person name="Young S.K."/>
            <person name="Zeng Q."/>
            <person name="Gargeya S."/>
            <person name="Fitzgerald M."/>
            <person name="Haas B."/>
            <person name="Abouelleil A."/>
            <person name="Allen A.W."/>
            <person name="Alvarado L."/>
            <person name="Arachchi H.M."/>
            <person name="Berlin A.M."/>
            <person name="Chapman S.B."/>
            <person name="Gainer-Dewar J."/>
            <person name="Goldberg J."/>
            <person name="Griggs A."/>
            <person name="Gujja S."/>
            <person name="Hansen M."/>
            <person name="Howarth C."/>
            <person name="Imamovic A."/>
            <person name="Ireland A."/>
            <person name="Larimer J."/>
            <person name="McCowan C."/>
            <person name="Murphy C."/>
            <person name="Pearson M."/>
            <person name="Poon T.W."/>
            <person name="Priest M."/>
            <person name="Roberts A."/>
            <person name="Saif S."/>
            <person name="Shea T."/>
            <person name="Sisk P."/>
            <person name="Sykes S."/>
            <person name="Wortman J."/>
            <person name="Nusbaum C."/>
            <person name="Birren B."/>
        </authorList>
    </citation>
    <scope>NUCLEOTIDE SEQUENCE [LARGE SCALE GENOMIC DNA]</scope>
    <source>
        <strain evidence="1 2">CBS 110553</strain>
    </source>
</reference>
<dbReference type="Proteomes" id="UP000019471">
    <property type="component" value="Unassembled WGS sequence"/>
</dbReference>
<organism evidence="1 2">
    <name type="scientific">Cladophialophora psammophila CBS 110553</name>
    <dbReference type="NCBI Taxonomy" id="1182543"/>
    <lineage>
        <taxon>Eukaryota</taxon>
        <taxon>Fungi</taxon>
        <taxon>Dikarya</taxon>
        <taxon>Ascomycota</taxon>
        <taxon>Pezizomycotina</taxon>
        <taxon>Eurotiomycetes</taxon>
        <taxon>Chaetothyriomycetidae</taxon>
        <taxon>Chaetothyriales</taxon>
        <taxon>Herpotrichiellaceae</taxon>
        <taxon>Cladophialophora</taxon>
    </lineage>
</organism>
<dbReference type="EMBL" id="AMGX01000005">
    <property type="protein sequence ID" value="EXJ72582.1"/>
    <property type="molecule type" value="Genomic_DNA"/>
</dbReference>
<evidence type="ECO:0000313" key="2">
    <source>
        <dbReference type="Proteomes" id="UP000019471"/>
    </source>
</evidence>
<dbReference type="AlphaFoldDB" id="W9WWJ5"/>
<accession>W9WWJ5</accession>
<keyword evidence="2" id="KW-1185">Reference proteome</keyword>
<gene>
    <name evidence="1" type="ORF">A1O5_03728</name>
</gene>
<sequence length="60" mass="6634">MAYSTSGWTAVVLKSLAMLSFRVTQPHVSLVPTRQGVLRVPMQRRVETFGGNVGRCLSKQ</sequence>